<comment type="caution">
    <text evidence="3">The sequence shown here is derived from an EMBL/GenBank/DDBJ whole genome shotgun (WGS) entry which is preliminary data.</text>
</comment>
<dbReference type="GO" id="GO:0008168">
    <property type="term" value="F:methyltransferase activity"/>
    <property type="evidence" value="ECO:0007669"/>
    <property type="project" value="UniProtKB-KW"/>
</dbReference>
<evidence type="ECO:0000313" key="3">
    <source>
        <dbReference type="EMBL" id="KAK3486822.1"/>
    </source>
</evidence>
<evidence type="ECO:0000313" key="4">
    <source>
        <dbReference type="Proteomes" id="UP001285908"/>
    </source>
</evidence>
<dbReference type="InterPro" id="IPR029063">
    <property type="entry name" value="SAM-dependent_MTases_sf"/>
</dbReference>
<accession>A0AAJ0I191</accession>
<dbReference type="Pfam" id="PF13489">
    <property type="entry name" value="Methyltransf_23"/>
    <property type="match status" value="1"/>
</dbReference>
<protein>
    <submittedName>
        <fullName evidence="3">S-adenosyl-L-methionine-dependent methyltransferase</fullName>
    </submittedName>
</protein>
<dbReference type="AlphaFoldDB" id="A0AAJ0I191"/>
<dbReference type="GeneID" id="87871562"/>
<comment type="similarity">
    <text evidence="1">Belongs to the methyltransferase superfamily. LaeA methyltransferase family.</text>
</comment>
<name>A0AAJ0I191_9PEZI</name>
<gene>
    <name evidence="3" type="ORF">B0T23DRAFT_234364</name>
</gene>
<keyword evidence="3" id="KW-0489">Methyltransferase</keyword>
<organism evidence="3 4">
    <name type="scientific">Neurospora hispaniola</name>
    <dbReference type="NCBI Taxonomy" id="588809"/>
    <lineage>
        <taxon>Eukaryota</taxon>
        <taxon>Fungi</taxon>
        <taxon>Dikarya</taxon>
        <taxon>Ascomycota</taxon>
        <taxon>Pezizomycotina</taxon>
        <taxon>Sordariomycetes</taxon>
        <taxon>Sordariomycetidae</taxon>
        <taxon>Sordariales</taxon>
        <taxon>Sordariaceae</taxon>
        <taxon>Neurospora</taxon>
    </lineage>
</organism>
<dbReference type="Gene3D" id="3.40.50.150">
    <property type="entry name" value="Vaccinia Virus protein VP39"/>
    <property type="match status" value="1"/>
</dbReference>
<proteinExistence type="inferred from homology"/>
<feature type="region of interest" description="Disordered" evidence="2">
    <location>
        <begin position="1"/>
        <end position="48"/>
    </location>
</feature>
<feature type="compositionally biased region" description="Polar residues" evidence="2">
    <location>
        <begin position="1"/>
        <end position="12"/>
    </location>
</feature>
<dbReference type="RefSeq" id="XP_062689379.1">
    <property type="nucleotide sequence ID" value="XM_062833940.1"/>
</dbReference>
<keyword evidence="3" id="KW-0808">Transferase</keyword>
<keyword evidence="4" id="KW-1185">Reference proteome</keyword>
<dbReference type="PANTHER" id="PTHR43591">
    <property type="entry name" value="METHYLTRANSFERASE"/>
    <property type="match status" value="1"/>
</dbReference>
<dbReference type="Proteomes" id="UP001285908">
    <property type="component" value="Unassembled WGS sequence"/>
</dbReference>
<dbReference type="GO" id="GO:0032259">
    <property type="term" value="P:methylation"/>
    <property type="evidence" value="ECO:0007669"/>
    <property type="project" value="UniProtKB-KW"/>
</dbReference>
<dbReference type="CDD" id="cd02440">
    <property type="entry name" value="AdoMet_MTases"/>
    <property type="match status" value="1"/>
</dbReference>
<evidence type="ECO:0000256" key="1">
    <source>
        <dbReference type="ARBA" id="ARBA00038158"/>
    </source>
</evidence>
<dbReference type="PANTHER" id="PTHR43591:SF10">
    <property type="entry name" value="ABC TRANSMEMBRANE TYPE-1 DOMAIN-CONTAINING PROTEIN-RELATED"/>
    <property type="match status" value="1"/>
</dbReference>
<sequence length="373" mass="42012">MSSPTNKAQSPESEAILPSGKERSPTPGPADEPSEPSEPVGLLAGSHWAEQEHPVDDDADSALGSDVASSTASLSSSILKYRTIQGRTYHSDAVTDQEYWGPNDEIANEMLDIFHHFMTLFLDGKLYTAPLKDNIQNALDVCTGTGLWAIDFADEHPNCNVYGTDISPIQPNWVPPNLRFDIEDVTKPWTYQENFFDYVHIRWLTAVVKDWPALYREVYKCMKPGGWLEHIDAEVNLVCLDDTMPPDTAMYQWGQIWSEIGRKTGLVVNMVDSGCMDAGIREAGFTNIEVEDLLAPVSPWPADKRQKEIGLFNCAFLTQDIEGFLTYFCPTVLGWTEKETLIYAAILRREYKECRVHANFKWRLVRAQKPLDG</sequence>
<reference evidence="3 4" key="1">
    <citation type="journal article" date="2023" name="Mol. Phylogenet. Evol.">
        <title>Genome-scale phylogeny and comparative genomics of the fungal order Sordariales.</title>
        <authorList>
            <person name="Hensen N."/>
            <person name="Bonometti L."/>
            <person name="Westerberg I."/>
            <person name="Brannstrom I.O."/>
            <person name="Guillou S."/>
            <person name="Cros-Aarteil S."/>
            <person name="Calhoun S."/>
            <person name="Haridas S."/>
            <person name="Kuo A."/>
            <person name="Mondo S."/>
            <person name="Pangilinan J."/>
            <person name="Riley R."/>
            <person name="LaButti K."/>
            <person name="Andreopoulos B."/>
            <person name="Lipzen A."/>
            <person name="Chen C."/>
            <person name="Yan M."/>
            <person name="Daum C."/>
            <person name="Ng V."/>
            <person name="Clum A."/>
            <person name="Steindorff A."/>
            <person name="Ohm R.A."/>
            <person name="Martin F."/>
            <person name="Silar P."/>
            <person name="Natvig D.O."/>
            <person name="Lalanne C."/>
            <person name="Gautier V."/>
            <person name="Ament-Velasquez S.L."/>
            <person name="Kruys A."/>
            <person name="Hutchinson M.I."/>
            <person name="Powell A.J."/>
            <person name="Barry K."/>
            <person name="Miller A.N."/>
            <person name="Grigoriev I.V."/>
            <person name="Debuchy R."/>
            <person name="Gladieux P."/>
            <person name="Hiltunen Thoren M."/>
            <person name="Johannesson H."/>
        </authorList>
    </citation>
    <scope>NUCLEOTIDE SEQUENCE [LARGE SCALE GENOMIC DNA]</scope>
    <source>
        <strain evidence="3 4">FGSC 10403</strain>
    </source>
</reference>
<evidence type="ECO:0000256" key="2">
    <source>
        <dbReference type="SAM" id="MobiDB-lite"/>
    </source>
</evidence>
<dbReference type="EMBL" id="JAULSX010000008">
    <property type="protein sequence ID" value="KAK3486822.1"/>
    <property type="molecule type" value="Genomic_DNA"/>
</dbReference>
<dbReference type="SUPFAM" id="SSF53335">
    <property type="entry name" value="S-adenosyl-L-methionine-dependent methyltransferases"/>
    <property type="match status" value="1"/>
</dbReference>